<evidence type="ECO:0000313" key="7">
    <source>
        <dbReference type="Proteomes" id="UP001499967"/>
    </source>
</evidence>
<reference evidence="7" key="1">
    <citation type="journal article" date="2019" name="Int. J. Syst. Evol. Microbiol.">
        <title>The Global Catalogue of Microorganisms (GCM) 10K type strain sequencing project: providing services to taxonomists for standard genome sequencing and annotation.</title>
        <authorList>
            <consortium name="The Broad Institute Genomics Platform"/>
            <consortium name="The Broad Institute Genome Sequencing Center for Infectious Disease"/>
            <person name="Wu L."/>
            <person name="Ma J."/>
        </authorList>
    </citation>
    <scope>NUCLEOTIDE SEQUENCE [LARGE SCALE GENOMIC DNA]</scope>
    <source>
        <strain evidence="7">JCM 11117</strain>
    </source>
</reference>
<evidence type="ECO:0000259" key="5">
    <source>
        <dbReference type="PROSITE" id="PS50931"/>
    </source>
</evidence>
<dbReference type="Pfam" id="PF00126">
    <property type="entry name" value="HTH_1"/>
    <property type="match status" value="1"/>
</dbReference>
<evidence type="ECO:0000313" key="6">
    <source>
        <dbReference type="EMBL" id="GAA0927463.1"/>
    </source>
</evidence>
<dbReference type="InterPro" id="IPR058163">
    <property type="entry name" value="LysR-type_TF_proteobact-type"/>
</dbReference>
<dbReference type="EMBL" id="BAAAHP010000036">
    <property type="protein sequence ID" value="GAA0927463.1"/>
    <property type="molecule type" value="Genomic_DNA"/>
</dbReference>
<organism evidence="6 7">
    <name type="scientific">Pseudonocardia zijingensis</name>
    <dbReference type="NCBI Taxonomy" id="153376"/>
    <lineage>
        <taxon>Bacteria</taxon>
        <taxon>Bacillati</taxon>
        <taxon>Actinomycetota</taxon>
        <taxon>Actinomycetes</taxon>
        <taxon>Pseudonocardiales</taxon>
        <taxon>Pseudonocardiaceae</taxon>
        <taxon>Pseudonocardia</taxon>
    </lineage>
</organism>
<evidence type="ECO:0000256" key="4">
    <source>
        <dbReference type="ARBA" id="ARBA00023163"/>
    </source>
</evidence>
<dbReference type="Gene3D" id="1.10.10.10">
    <property type="entry name" value="Winged helix-like DNA-binding domain superfamily/Winged helix DNA-binding domain"/>
    <property type="match status" value="1"/>
</dbReference>
<dbReference type="Pfam" id="PF03466">
    <property type="entry name" value="LysR_substrate"/>
    <property type="match status" value="1"/>
</dbReference>
<dbReference type="InterPro" id="IPR036390">
    <property type="entry name" value="WH_DNA-bd_sf"/>
</dbReference>
<protein>
    <submittedName>
        <fullName evidence="6">Transcriptional regulator GcvA</fullName>
    </submittedName>
</protein>
<sequence>MQLPPLNALRTFEAAGRLGSIRAAAEELVVTPGAVSRQVRVLEAWLGVPLFRHEGRTIQLTDVGARYLEAASQHLSAIAKATNQVTGRWRSEETLQIRSYTLFANNWLIPRLPRFKRSQPWIELELDTSSRPEDFGRFDVDAEIRPNPHQRPADGFDSDLLFTDTVVIVCNPDYQAEYRLHEPADLHRVPADGFLRSVAAPLLWERWLEASGIDGVDPSRGARFGDSSLTYRAATAGQGVTLAPRTFVGTELNAGTLVIPFDARGQLLEFYLFHPADRPRRRAFSAFRSWLLAESNAQSVPAGAGRAE</sequence>
<dbReference type="SUPFAM" id="SSF46785">
    <property type="entry name" value="Winged helix' DNA-binding domain"/>
    <property type="match status" value="1"/>
</dbReference>
<dbReference type="InterPro" id="IPR005119">
    <property type="entry name" value="LysR_subst-bd"/>
</dbReference>
<proteinExistence type="inferred from homology"/>
<dbReference type="PANTHER" id="PTHR30537">
    <property type="entry name" value="HTH-TYPE TRANSCRIPTIONAL REGULATOR"/>
    <property type="match status" value="1"/>
</dbReference>
<keyword evidence="4" id="KW-0804">Transcription</keyword>
<dbReference type="Proteomes" id="UP001499967">
    <property type="component" value="Unassembled WGS sequence"/>
</dbReference>
<dbReference type="SUPFAM" id="SSF53850">
    <property type="entry name" value="Periplasmic binding protein-like II"/>
    <property type="match status" value="1"/>
</dbReference>
<evidence type="ECO:0000256" key="1">
    <source>
        <dbReference type="ARBA" id="ARBA00009437"/>
    </source>
</evidence>
<dbReference type="Gene3D" id="3.40.190.10">
    <property type="entry name" value="Periplasmic binding protein-like II"/>
    <property type="match status" value="2"/>
</dbReference>
<comment type="caution">
    <text evidence="6">The sequence shown here is derived from an EMBL/GenBank/DDBJ whole genome shotgun (WGS) entry which is preliminary data.</text>
</comment>
<keyword evidence="2" id="KW-0805">Transcription regulation</keyword>
<feature type="domain" description="HTH lysR-type" evidence="5">
    <location>
        <begin position="4"/>
        <end position="61"/>
    </location>
</feature>
<keyword evidence="7" id="KW-1185">Reference proteome</keyword>
<name>A0ABP3ZWG6_9PSEU</name>
<evidence type="ECO:0000256" key="2">
    <source>
        <dbReference type="ARBA" id="ARBA00023015"/>
    </source>
</evidence>
<dbReference type="InterPro" id="IPR000847">
    <property type="entry name" value="LysR_HTH_N"/>
</dbReference>
<dbReference type="CDD" id="cd08432">
    <property type="entry name" value="PBP2_GcdR_TrpI_HvrB_AmpR_like"/>
    <property type="match status" value="1"/>
</dbReference>
<accession>A0ABP3ZWG6</accession>
<gene>
    <name evidence="6" type="primary">gcvA</name>
    <name evidence="6" type="ORF">GCM10009559_13290</name>
</gene>
<keyword evidence="3" id="KW-0238">DNA-binding</keyword>
<dbReference type="PANTHER" id="PTHR30537:SF74">
    <property type="entry name" value="HTH-TYPE TRANSCRIPTIONAL REGULATOR TRPI"/>
    <property type="match status" value="1"/>
</dbReference>
<evidence type="ECO:0000256" key="3">
    <source>
        <dbReference type="ARBA" id="ARBA00023125"/>
    </source>
</evidence>
<dbReference type="PROSITE" id="PS50931">
    <property type="entry name" value="HTH_LYSR"/>
    <property type="match status" value="1"/>
</dbReference>
<dbReference type="InterPro" id="IPR036388">
    <property type="entry name" value="WH-like_DNA-bd_sf"/>
</dbReference>
<comment type="similarity">
    <text evidence="1">Belongs to the LysR transcriptional regulatory family.</text>
</comment>
<dbReference type="RefSeq" id="WP_343940034.1">
    <property type="nucleotide sequence ID" value="NZ_BAAAHP010000036.1"/>
</dbReference>